<reference evidence="8" key="1">
    <citation type="submission" date="2022-11" db="UniProtKB">
        <authorList>
            <consortium name="WormBaseParasite"/>
        </authorList>
    </citation>
    <scope>IDENTIFICATION</scope>
</reference>
<dbReference type="PROSITE" id="PS50913">
    <property type="entry name" value="GRIP"/>
    <property type="match status" value="1"/>
</dbReference>
<feature type="coiled-coil region" evidence="5">
    <location>
        <begin position="206"/>
        <end position="431"/>
    </location>
</feature>
<keyword evidence="7" id="KW-1185">Reference proteome</keyword>
<sequence length="714" mass="82265">MSNILIDISAPASGATTPRSKIDSLSRDDLIRFVKKQIDKLKAAKCENEKLQNELAIVRKDFTENKEELHGEQEKNAEKAEEIQQLNERYDGLKLECSDLTSQLENLKTKLEKYQEVAEKGGCNELKTDSNGGVEIAIRFAQLQSELTEAKDLLREQTEKCAKEADEKNKLADTVAELRFLLDDACSQLESFKGKKSMENVITLEMADFEKTIERLQKDLKVVNLDNLSLRSELEKRMEEVNNIREEKASLSDRIKERDGALEKLEEELEKKRCELALLEKERKDLEEQLQKQISDQNKERDQLITVIGVNEEKIGGLETLNASLNRQLMSLCSQRKSLQRQLDDLSQEHSSFKTRALYVLEQKKNDADEHTKGEIEILEETIRQQKRAIENLTNAHRILQGELDSSVGHVRTLSTEISNLQRQLNLATESHKRELLEQRRDFEARFASDAKLNNELLAQIHANSMAYNQEKENLLITAQQERESLEEKVRRLKHLLDEETKRRKEMEMIQAAVRTENVAIQSQKRPFALPFSAHLMQPSKAAIAVADEGSRNDDSIPKFDDRSLEEVIYGESDEVYITDIWNQIDNSVSEQCTTQMINKQLEHTRELLNESEATNAKLVEQTKLLKDEIRRMERDRERENHLANAEYLKNIIMKFIAPEKVTDERGRLIPVLTTMLKLSNDEVNLLSQVAEADVAANRTSASTWRNYIWPNLP</sequence>
<proteinExistence type="predicted"/>
<keyword evidence="2" id="KW-0963">Cytoplasm</keyword>
<dbReference type="PANTHER" id="PTHR18902">
    <property type="entry name" value="NUCLEAR MITOTIC APPARATUS PROTEIN 1-RELATED"/>
    <property type="match status" value="1"/>
</dbReference>
<dbReference type="InterPro" id="IPR000237">
    <property type="entry name" value="GRIP_dom"/>
</dbReference>
<dbReference type="InterPro" id="IPR032023">
    <property type="entry name" value="GCC2_Rab_bind"/>
</dbReference>
<organism evidence="7 8">
    <name type="scientific">Setaria digitata</name>
    <dbReference type="NCBI Taxonomy" id="48799"/>
    <lineage>
        <taxon>Eukaryota</taxon>
        <taxon>Metazoa</taxon>
        <taxon>Ecdysozoa</taxon>
        <taxon>Nematoda</taxon>
        <taxon>Chromadorea</taxon>
        <taxon>Rhabditida</taxon>
        <taxon>Spirurina</taxon>
        <taxon>Spiruromorpha</taxon>
        <taxon>Filarioidea</taxon>
        <taxon>Setariidae</taxon>
        <taxon>Setaria</taxon>
    </lineage>
</organism>
<dbReference type="GO" id="GO:0005737">
    <property type="term" value="C:cytoplasm"/>
    <property type="evidence" value="ECO:0007669"/>
    <property type="project" value="UniProtKB-SubCell"/>
</dbReference>
<dbReference type="AlphaFoldDB" id="A0A915PX32"/>
<feature type="domain" description="GRIP" evidence="6">
    <location>
        <begin position="639"/>
        <end position="690"/>
    </location>
</feature>
<accession>A0A915PX32</accession>
<feature type="coiled-coil region" evidence="5">
    <location>
        <begin position="602"/>
        <end position="636"/>
    </location>
</feature>
<evidence type="ECO:0000256" key="2">
    <source>
        <dbReference type="ARBA" id="ARBA00022490"/>
    </source>
</evidence>
<evidence type="ECO:0000313" key="8">
    <source>
        <dbReference type="WBParaSite" id="sdigi.contig524.g8816.t1"/>
    </source>
</evidence>
<keyword evidence="4 5" id="KW-0175">Coiled coil</keyword>
<dbReference type="Gene3D" id="1.10.220.60">
    <property type="entry name" value="GRIP domain"/>
    <property type="match status" value="1"/>
</dbReference>
<dbReference type="PANTHER" id="PTHR18902:SF25">
    <property type="entry name" value="GRIP AND COILED-COIL DOMAIN-CONTAINING PROTEIN 2"/>
    <property type="match status" value="1"/>
</dbReference>
<comment type="subcellular location">
    <subcellularLocation>
        <location evidence="1">Cytoplasm</location>
    </subcellularLocation>
</comment>
<feature type="coiled-coil region" evidence="5">
    <location>
        <begin position="34"/>
        <end position="167"/>
    </location>
</feature>
<evidence type="ECO:0000256" key="5">
    <source>
        <dbReference type="SAM" id="Coils"/>
    </source>
</evidence>
<name>A0A915PX32_9BILA</name>
<evidence type="ECO:0000313" key="7">
    <source>
        <dbReference type="Proteomes" id="UP000887581"/>
    </source>
</evidence>
<evidence type="ECO:0000259" key="6">
    <source>
        <dbReference type="PROSITE" id="PS50913"/>
    </source>
</evidence>
<evidence type="ECO:0000256" key="1">
    <source>
        <dbReference type="ARBA" id="ARBA00004496"/>
    </source>
</evidence>
<dbReference type="SMART" id="SM00755">
    <property type="entry name" value="Grip"/>
    <property type="match status" value="1"/>
</dbReference>
<dbReference type="Pfam" id="PF01465">
    <property type="entry name" value="GRIP"/>
    <property type="match status" value="1"/>
</dbReference>
<evidence type="ECO:0000256" key="3">
    <source>
        <dbReference type="ARBA" id="ARBA00022553"/>
    </source>
</evidence>
<feature type="coiled-coil region" evidence="5">
    <location>
        <begin position="469"/>
        <end position="510"/>
    </location>
</feature>
<dbReference type="WBParaSite" id="sdigi.contig524.g8816.t1">
    <property type="protein sequence ID" value="sdigi.contig524.g8816.t1"/>
    <property type="gene ID" value="sdigi.contig524.g8816"/>
</dbReference>
<protein>
    <submittedName>
        <fullName evidence="8">GRIP domain-containing protein</fullName>
    </submittedName>
</protein>
<keyword evidence="3" id="KW-0597">Phosphoprotein</keyword>
<dbReference type="Proteomes" id="UP000887581">
    <property type="component" value="Unplaced"/>
</dbReference>
<dbReference type="Pfam" id="PF16704">
    <property type="entry name" value="Rab_bind"/>
    <property type="match status" value="1"/>
</dbReference>
<evidence type="ECO:0000256" key="4">
    <source>
        <dbReference type="ARBA" id="ARBA00023054"/>
    </source>
</evidence>
<dbReference type="InterPro" id="IPR051841">
    <property type="entry name" value="MT-Golgi_org_protein"/>
</dbReference>